<dbReference type="AlphaFoldDB" id="A0A3M2KVS5"/>
<name>A0A3M2KVS5_9NOCA</name>
<dbReference type="Proteomes" id="UP000279275">
    <property type="component" value="Unassembled WGS sequence"/>
</dbReference>
<evidence type="ECO:0000256" key="4">
    <source>
        <dbReference type="ARBA" id="ARBA00023136"/>
    </source>
</evidence>
<evidence type="ECO:0000256" key="3">
    <source>
        <dbReference type="ARBA" id="ARBA00022989"/>
    </source>
</evidence>
<dbReference type="Pfam" id="PF06305">
    <property type="entry name" value="LapA_dom"/>
    <property type="match status" value="1"/>
</dbReference>
<comment type="caution">
    <text evidence="7">The sequence shown here is derived from an EMBL/GenBank/DDBJ whole genome shotgun (WGS) entry which is preliminary data.</text>
</comment>
<reference evidence="7 8" key="1">
    <citation type="submission" date="2018-10" db="EMBL/GenBank/DDBJ databases">
        <title>Isolation from cow dung.</title>
        <authorList>
            <person name="Ling L."/>
        </authorList>
    </citation>
    <scope>NUCLEOTIDE SEQUENCE [LARGE SCALE GENOMIC DNA]</scope>
    <source>
        <strain evidence="7 8">NEAU-LL90</strain>
    </source>
</reference>
<protein>
    <submittedName>
        <fullName evidence="7">DUF1049 domain-containing protein</fullName>
    </submittedName>
</protein>
<feature type="domain" description="Lipopolysaccharide assembly protein A" evidence="6">
    <location>
        <begin position="35"/>
        <end position="78"/>
    </location>
</feature>
<keyword evidence="3 5" id="KW-1133">Transmembrane helix</keyword>
<keyword evidence="2 5" id="KW-0812">Transmembrane</keyword>
<evidence type="ECO:0000313" key="7">
    <source>
        <dbReference type="EMBL" id="RMI29697.1"/>
    </source>
</evidence>
<keyword evidence="4 5" id="KW-0472">Membrane</keyword>
<feature type="transmembrane region" description="Helical" evidence="5">
    <location>
        <begin position="15"/>
        <end position="34"/>
    </location>
</feature>
<evidence type="ECO:0000256" key="1">
    <source>
        <dbReference type="ARBA" id="ARBA00022475"/>
    </source>
</evidence>
<dbReference type="GO" id="GO:0005886">
    <property type="term" value="C:plasma membrane"/>
    <property type="evidence" value="ECO:0007669"/>
    <property type="project" value="InterPro"/>
</dbReference>
<sequence>MTSTEGGSASFLSRLSPKMVAGLIIAILALIFVFQNTHRGRVNIYFWSVEAPAWLWMLTLFVSGVVVGSVFPWFRRRRH</sequence>
<evidence type="ECO:0000313" key="8">
    <source>
        <dbReference type="Proteomes" id="UP000279275"/>
    </source>
</evidence>
<gene>
    <name evidence="7" type="ORF">EBN03_25225</name>
</gene>
<keyword evidence="1" id="KW-1003">Cell membrane</keyword>
<organism evidence="7 8">
    <name type="scientific">Nocardia stercoris</name>
    <dbReference type="NCBI Taxonomy" id="2483361"/>
    <lineage>
        <taxon>Bacteria</taxon>
        <taxon>Bacillati</taxon>
        <taxon>Actinomycetota</taxon>
        <taxon>Actinomycetes</taxon>
        <taxon>Mycobacteriales</taxon>
        <taxon>Nocardiaceae</taxon>
        <taxon>Nocardia</taxon>
    </lineage>
</organism>
<dbReference type="RefSeq" id="WP_122190596.1">
    <property type="nucleotide sequence ID" value="NZ_RFFH01000013.1"/>
</dbReference>
<evidence type="ECO:0000256" key="5">
    <source>
        <dbReference type="SAM" id="Phobius"/>
    </source>
</evidence>
<accession>A0A3M2KVS5</accession>
<dbReference type="EMBL" id="RFFH01000013">
    <property type="protein sequence ID" value="RMI29697.1"/>
    <property type="molecule type" value="Genomic_DNA"/>
</dbReference>
<evidence type="ECO:0000256" key="2">
    <source>
        <dbReference type="ARBA" id="ARBA00022692"/>
    </source>
</evidence>
<keyword evidence="8" id="KW-1185">Reference proteome</keyword>
<dbReference type="InterPro" id="IPR010445">
    <property type="entry name" value="LapA_dom"/>
</dbReference>
<proteinExistence type="predicted"/>
<evidence type="ECO:0000259" key="6">
    <source>
        <dbReference type="Pfam" id="PF06305"/>
    </source>
</evidence>
<feature type="transmembrane region" description="Helical" evidence="5">
    <location>
        <begin position="54"/>
        <end position="74"/>
    </location>
</feature>